<dbReference type="CDD" id="cd07185">
    <property type="entry name" value="OmpA_C-like"/>
    <property type="match status" value="1"/>
</dbReference>
<evidence type="ECO:0000256" key="2">
    <source>
        <dbReference type="ARBA" id="ARBA00023136"/>
    </source>
</evidence>
<dbReference type="Pfam" id="PF16234">
    <property type="entry name" value="DUF4892"/>
    <property type="match status" value="1"/>
</dbReference>
<organism evidence="8 9">
    <name type="scientific">Pseudoxanthomonas wuyuanensis</name>
    <dbReference type="NCBI Taxonomy" id="1073196"/>
    <lineage>
        <taxon>Bacteria</taxon>
        <taxon>Pseudomonadati</taxon>
        <taxon>Pseudomonadota</taxon>
        <taxon>Gammaproteobacteria</taxon>
        <taxon>Lysobacterales</taxon>
        <taxon>Lysobacteraceae</taxon>
        <taxon>Pseudoxanthomonas</taxon>
    </lineage>
</organism>
<evidence type="ECO:0000313" key="8">
    <source>
        <dbReference type="EMBL" id="SOD57097.1"/>
    </source>
</evidence>
<evidence type="ECO:0000256" key="5">
    <source>
        <dbReference type="SAM" id="MobiDB-lite"/>
    </source>
</evidence>
<dbReference type="PANTHER" id="PTHR30329">
    <property type="entry name" value="STATOR ELEMENT OF FLAGELLAR MOTOR COMPLEX"/>
    <property type="match status" value="1"/>
</dbReference>
<keyword evidence="9" id="KW-1185">Reference proteome</keyword>
<dbReference type="Pfam" id="PF00691">
    <property type="entry name" value="OmpA"/>
    <property type="match status" value="1"/>
</dbReference>
<dbReference type="AlphaFoldDB" id="A0A286DEP4"/>
<evidence type="ECO:0000256" key="3">
    <source>
        <dbReference type="ARBA" id="ARBA00023237"/>
    </source>
</evidence>
<dbReference type="PANTHER" id="PTHR30329:SF21">
    <property type="entry name" value="LIPOPROTEIN YIAD-RELATED"/>
    <property type="match status" value="1"/>
</dbReference>
<dbReference type="PROSITE" id="PS51123">
    <property type="entry name" value="OMPA_2"/>
    <property type="match status" value="1"/>
</dbReference>
<dbReference type="InterPro" id="IPR036737">
    <property type="entry name" value="OmpA-like_sf"/>
</dbReference>
<keyword evidence="6" id="KW-0732">Signal</keyword>
<dbReference type="InterPro" id="IPR006664">
    <property type="entry name" value="OMP_bac"/>
</dbReference>
<dbReference type="SUPFAM" id="SSF103088">
    <property type="entry name" value="OmpA-like"/>
    <property type="match status" value="1"/>
</dbReference>
<keyword evidence="3" id="KW-0998">Cell outer membrane</keyword>
<protein>
    <submittedName>
        <fullName evidence="8">Outer membrane protein OmpA</fullName>
    </submittedName>
</protein>
<name>A0A286DEP4_9GAMM</name>
<dbReference type="InterPro" id="IPR050330">
    <property type="entry name" value="Bact_OuterMem_StrucFunc"/>
</dbReference>
<dbReference type="RefSeq" id="WP_097123425.1">
    <property type="nucleotide sequence ID" value="NZ_OCND01000012.1"/>
</dbReference>
<sequence length="368" mass="40068">MKTKLSIRLAGLLALAVAAAPATAQNLGGALKDTVRRAATSEVQRKADQETRRATRCALGDKRCASAQATGSKAPAGAADATRGGSDHPLIPRYEDSQIVHYESEEFTDYGLRTGKAKSSGTRMVEGKLTRITYQSPQDRSVLEVFRNYETTLREAGAQTLFTCAGAACGDIRKDIESDKRYMLLWGSGDHRYLAARLARGGDEVFVSVWVTKNASGGPARGRAMVQLDVVETKAMDDRMAAIDADALRRDLADGSATLYGIQFDTGTDRLRPEADEQIVQIARLLEQDRRLSIQVIGHTDAQGSESSNVALSERRAQRVVDRLEALGIDHARLHARGLGESMPVASNDSEEGRALNRRVEIRRWGGR</sequence>
<feature type="region of interest" description="Disordered" evidence="5">
    <location>
        <begin position="68"/>
        <end position="90"/>
    </location>
</feature>
<reference evidence="8 9" key="1">
    <citation type="submission" date="2017-09" db="EMBL/GenBank/DDBJ databases">
        <authorList>
            <person name="Ehlers B."/>
            <person name="Leendertz F.H."/>
        </authorList>
    </citation>
    <scope>NUCLEOTIDE SEQUENCE [LARGE SCALE GENOMIC DNA]</scope>
    <source>
        <strain evidence="8 9">CGMCC 1.10978</strain>
    </source>
</reference>
<gene>
    <name evidence="8" type="ORF">SAMN06296416_11219</name>
</gene>
<comment type="subcellular location">
    <subcellularLocation>
        <location evidence="1">Cell outer membrane</location>
    </subcellularLocation>
</comment>
<dbReference type="Proteomes" id="UP000219374">
    <property type="component" value="Unassembled WGS sequence"/>
</dbReference>
<keyword evidence="2 4" id="KW-0472">Membrane</keyword>
<dbReference type="PRINTS" id="PR01021">
    <property type="entry name" value="OMPADOMAIN"/>
</dbReference>
<dbReference type="InterPro" id="IPR006665">
    <property type="entry name" value="OmpA-like"/>
</dbReference>
<dbReference type="OrthoDB" id="9792021at2"/>
<evidence type="ECO:0000313" key="9">
    <source>
        <dbReference type="Proteomes" id="UP000219374"/>
    </source>
</evidence>
<evidence type="ECO:0000256" key="4">
    <source>
        <dbReference type="PROSITE-ProRule" id="PRU00473"/>
    </source>
</evidence>
<dbReference type="Gene3D" id="3.30.1330.60">
    <property type="entry name" value="OmpA-like domain"/>
    <property type="match status" value="1"/>
</dbReference>
<dbReference type="EMBL" id="OCND01000012">
    <property type="protein sequence ID" value="SOD57097.1"/>
    <property type="molecule type" value="Genomic_DNA"/>
</dbReference>
<feature type="domain" description="OmpA-like" evidence="7">
    <location>
        <begin position="250"/>
        <end position="368"/>
    </location>
</feature>
<dbReference type="GO" id="GO:0009279">
    <property type="term" value="C:cell outer membrane"/>
    <property type="evidence" value="ECO:0007669"/>
    <property type="project" value="UniProtKB-SubCell"/>
</dbReference>
<evidence type="ECO:0000256" key="6">
    <source>
        <dbReference type="SAM" id="SignalP"/>
    </source>
</evidence>
<evidence type="ECO:0000259" key="7">
    <source>
        <dbReference type="PROSITE" id="PS51123"/>
    </source>
</evidence>
<feature type="signal peptide" evidence="6">
    <location>
        <begin position="1"/>
        <end position="24"/>
    </location>
</feature>
<proteinExistence type="predicted"/>
<feature type="chain" id="PRO_5013307238" evidence="6">
    <location>
        <begin position="25"/>
        <end position="368"/>
    </location>
</feature>
<accession>A0A286DEP4</accession>
<evidence type="ECO:0000256" key="1">
    <source>
        <dbReference type="ARBA" id="ARBA00004442"/>
    </source>
</evidence>
<dbReference type="InterPro" id="IPR032608">
    <property type="entry name" value="DUF4892"/>
</dbReference>